<accession>A0A3N1NL39</accession>
<evidence type="ECO:0000256" key="6">
    <source>
        <dbReference type="ARBA" id="ARBA00023306"/>
    </source>
</evidence>
<dbReference type="NCBIfam" id="NF002058">
    <property type="entry name" value="PRK00888.1"/>
    <property type="match status" value="1"/>
</dbReference>
<keyword evidence="1 7" id="KW-1003">Cell membrane</keyword>
<proteinExistence type="inferred from homology"/>
<evidence type="ECO:0000256" key="2">
    <source>
        <dbReference type="ARBA" id="ARBA00022618"/>
    </source>
</evidence>
<keyword evidence="3 7" id="KW-0812">Transmembrane</keyword>
<dbReference type="HAMAP" id="MF_00599">
    <property type="entry name" value="FtsB"/>
    <property type="match status" value="1"/>
</dbReference>
<evidence type="ECO:0000256" key="1">
    <source>
        <dbReference type="ARBA" id="ARBA00022475"/>
    </source>
</evidence>
<keyword evidence="2 7" id="KW-0132">Cell division</keyword>
<keyword evidence="7" id="KW-0997">Cell inner membrane</keyword>
<evidence type="ECO:0000256" key="3">
    <source>
        <dbReference type="ARBA" id="ARBA00022692"/>
    </source>
</evidence>
<evidence type="ECO:0000313" key="9">
    <source>
        <dbReference type="Proteomes" id="UP000273643"/>
    </source>
</evidence>
<dbReference type="Pfam" id="PF04977">
    <property type="entry name" value="DivIC"/>
    <property type="match status" value="1"/>
</dbReference>
<comment type="caution">
    <text evidence="8">The sequence shown here is derived from an EMBL/GenBank/DDBJ whole genome shotgun (WGS) entry which is preliminary data.</text>
</comment>
<comment type="similarity">
    <text evidence="7">Belongs to the FtsB family.</text>
</comment>
<feature type="topological domain" description="Periplasmic" evidence="7">
    <location>
        <begin position="22"/>
        <end position="92"/>
    </location>
</feature>
<dbReference type="OrthoDB" id="7061211at2"/>
<evidence type="ECO:0000256" key="7">
    <source>
        <dbReference type="HAMAP-Rule" id="MF_00599"/>
    </source>
</evidence>
<dbReference type="GO" id="GO:0043093">
    <property type="term" value="P:FtsZ-dependent cytokinesis"/>
    <property type="evidence" value="ECO:0007669"/>
    <property type="project" value="UniProtKB-UniRule"/>
</dbReference>
<feature type="topological domain" description="Cytoplasmic" evidence="7">
    <location>
        <begin position="1"/>
        <end position="3"/>
    </location>
</feature>
<dbReference type="InterPro" id="IPR023081">
    <property type="entry name" value="Cell_div_FtsB"/>
</dbReference>
<name>A0A3N1NL39_9GAMM</name>
<dbReference type="GO" id="GO:0005886">
    <property type="term" value="C:plasma membrane"/>
    <property type="evidence" value="ECO:0007669"/>
    <property type="project" value="UniProtKB-SubCell"/>
</dbReference>
<dbReference type="EMBL" id="RJUK01000001">
    <property type="protein sequence ID" value="ROQ20494.1"/>
    <property type="molecule type" value="Genomic_DNA"/>
</dbReference>
<evidence type="ECO:0000256" key="4">
    <source>
        <dbReference type="ARBA" id="ARBA00022989"/>
    </source>
</evidence>
<dbReference type="Proteomes" id="UP000273643">
    <property type="component" value="Unassembled WGS sequence"/>
</dbReference>
<evidence type="ECO:0000256" key="5">
    <source>
        <dbReference type="ARBA" id="ARBA00023136"/>
    </source>
</evidence>
<keyword evidence="7" id="KW-0175">Coiled coil</keyword>
<sequence>MKILLAILIVLFTALQYRLWIAEGSWADVTRLDRDIRAQELANERLKARNRRLAVEVDELKEGLDSIEERAREDLGMIRDGETFFMVVDPQE</sequence>
<comment type="subcellular location">
    <subcellularLocation>
        <location evidence="7">Cell inner membrane</location>
        <topology evidence="7">Single-pass type II membrane protein</topology>
    </subcellularLocation>
    <text evidence="7">Localizes to the division septum.</text>
</comment>
<dbReference type="PANTHER" id="PTHR37485:SF1">
    <property type="entry name" value="CELL DIVISION PROTEIN FTSB"/>
    <property type="match status" value="1"/>
</dbReference>
<keyword evidence="9" id="KW-1185">Reference proteome</keyword>
<reference evidence="8 9" key="1">
    <citation type="submission" date="2018-11" db="EMBL/GenBank/DDBJ databases">
        <title>Genomic Encyclopedia of Type Strains, Phase IV (KMG-IV): sequencing the most valuable type-strain genomes for metagenomic binning, comparative biology and taxonomic classification.</title>
        <authorList>
            <person name="Goeker M."/>
        </authorList>
    </citation>
    <scope>NUCLEOTIDE SEQUENCE [LARGE SCALE GENOMIC DNA]</scope>
    <source>
        <strain evidence="8 9">DSM 16974</strain>
    </source>
</reference>
<organism evidence="8 9">
    <name type="scientific">Marinimicrobium koreense</name>
    <dbReference type="NCBI Taxonomy" id="306545"/>
    <lineage>
        <taxon>Bacteria</taxon>
        <taxon>Pseudomonadati</taxon>
        <taxon>Pseudomonadota</taxon>
        <taxon>Gammaproteobacteria</taxon>
        <taxon>Cellvibrionales</taxon>
        <taxon>Cellvibrionaceae</taxon>
        <taxon>Marinimicrobium</taxon>
    </lineage>
</organism>
<feature type="coiled-coil region" evidence="7">
    <location>
        <begin position="29"/>
        <end position="70"/>
    </location>
</feature>
<keyword evidence="4 7" id="KW-1133">Transmembrane helix</keyword>
<keyword evidence="5 7" id="KW-0472">Membrane</keyword>
<dbReference type="AlphaFoldDB" id="A0A3N1NL39"/>
<keyword evidence="6 7" id="KW-0131">Cell cycle</keyword>
<dbReference type="InterPro" id="IPR007060">
    <property type="entry name" value="FtsL/DivIC"/>
</dbReference>
<protein>
    <recommendedName>
        <fullName evidence="7">Cell division protein FtsB</fullName>
    </recommendedName>
</protein>
<dbReference type="GO" id="GO:0032153">
    <property type="term" value="C:cell division site"/>
    <property type="evidence" value="ECO:0007669"/>
    <property type="project" value="UniProtKB-UniRule"/>
</dbReference>
<comment type="function">
    <text evidence="7">Essential cell division protein. May link together the upstream cell division proteins, which are predominantly cytoplasmic, with the downstream cell division proteins, which are predominantly periplasmic.</text>
</comment>
<dbReference type="PANTHER" id="PTHR37485">
    <property type="entry name" value="CELL DIVISION PROTEIN FTSB"/>
    <property type="match status" value="1"/>
</dbReference>
<dbReference type="GO" id="GO:0030428">
    <property type="term" value="C:cell septum"/>
    <property type="evidence" value="ECO:0007669"/>
    <property type="project" value="TreeGrafter"/>
</dbReference>
<evidence type="ECO:0000313" key="8">
    <source>
        <dbReference type="EMBL" id="ROQ20494.1"/>
    </source>
</evidence>
<comment type="subunit">
    <text evidence="7">Part of a complex composed of FtsB, FtsL and FtsQ.</text>
</comment>
<dbReference type="RefSeq" id="WP_123637632.1">
    <property type="nucleotide sequence ID" value="NZ_JBHYFO010000012.1"/>
</dbReference>
<gene>
    <name evidence="7" type="primary">ftsB</name>
    <name evidence="8" type="ORF">EDC38_1100</name>
</gene>